<dbReference type="Proteomes" id="UP001219956">
    <property type="component" value="Unassembled WGS sequence"/>
</dbReference>
<keyword evidence="4" id="KW-1185">Reference proteome</keyword>
<protein>
    <submittedName>
        <fullName evidence="3">DUF4198 domain-containing protein</fullName>
    </submittedName>
</protein>
<reference evidence="3 4" key="1">
    <citation type="submission" date="2023-01" db="EMBL/GenBank/DDBJ databases">
        <title>Novel species of the genus Vogesella isolated from rivers.</title>
        <authorList>
            <person name="Lu H."/>
        </authorList>
    </citation>
    <scope>NUCLEOTIDE SEQUENCE [LARGE SCALE GENOMIC DNA]</scope>
    <source>
        <strain evidence="3 4">DC21W</strain>
    </source>
</reference>
<proteinExistence type="predicted"/>
<evidence type="ECO:0000313" key="3">
    <source>
        <dbReference type="EMBL" id="MDC7717924.1"/>
    </source>
</evidence>
<dbReference type="InterPro" id="IPR019613">
    <property type="entry name" value="DUF4198"/>
</dbReference>
<feature type="signal peptide" evidence="2">
    <location>
        <begin position="1"/>
        <end position="20"/>
    </location>
</feature>
<name>A0ABT5IZC9_9NEIS</name>
<evidence type="ECO:0000256" key="1">
    <source>
        <dbReference type="SAM" id="MobiDB-lite"/>
    </source>
</evidence>
<evidence type="ECO:0000256" key="2">
    <source>
        <dbReference type="SAM" id="SignalP"/>
    </source>
</evidence>
<dbReference type="Pfam" id="PF10670">
    <property type="entry name" value="DUF4198"/>
    <property type="match status" value="1"/>
</dbReference>
<keyword evidence="2" id="KW-0732">Signal</keyword>
<gene>
    <name evidence="3" type="ORF">PQU95_11945</name>
</gene>
<evidence type="ECO:0000313" key="4">
    <source>
        <dbReference type="Proteomes" id="UP001219956"/>
    </source>
</evidence>
<feature type="region of interest" description="Disordered" evidence="1">
    <location>
        <begin position="241"/>
        <end position="276"/>
    </location>
</feature>
<sequence length="292" mass="30721">MNKKLLALAAMALVSLSAQAHRGWLLPSAGAIEGDKPWVTVDAAVSEALFDFEHQPLKLDGLSITGPDGAAVNPQNITSSRFRNSFDIELKQPGSYRISLVGEGAMASYKLGNEVKRVRGTPANIYQQIPAGATEVSKSLSVSRIETFVTAGKPTAGVQQAVGKGLELQAVSHPNELFAGDNSSFRLLMDGKPVAGMPVSVVRGGVRHTGLLDEQVYTTDAKGEIKVSWKQGGMYWVNASWPKRDAMPTPPQGGPGAGSPPPEGGKPGMGGPGMMPMAPFRASYTATLEVLP</sequence>
<comment type="caution">
    <text evidence="3">The sequence shown here is derived from an EMBL/GenBank/DDBJ whole genome shotgun (WGS) entry which is preliminary data.</text>
</comment>
<dbReference type="EMBL" id="JAQQLF010000014">
    <property type="protein sequence ID" value="MDC7717924.1"/>
    <property type="molecule type" value="Genomic_DNA"/>
</dbReference>
<feature type="compositionally biased region" description="Pro residues" evidence="1">
    <location>
        <begin position="248"/>
        <end position="264"/>
    </location>
</feature>
<accession>A0ABT5IZC9</accession>
<dbReference type="RefSeq" id="WP_272752232.1">
    <property type="nucleotide sequence ID" value="NZ_JAQQLF010000014.1"/>
</dbReference>
<organism evidence="3 4">
    <name type="scientific">Vogesella aquatica</name>
    <dbReference type="NCBI Taxonomy" id="2984206"/>
    <lineage>
        <taxon>Bacteria</taxon>
        <taxon>Pseudomonadati</taxon>
        <taxon>Pseudomonadota</taxon>
        <taxon>Betaproteobacteria</taxon>
        <taxon>Neisseriales</taxon>
        <taxon>Chromobacteriaceae</taxon>
        <taxon>Vogesella</taxon>
    </lineage>
</organism>
<feature type="chain" id="PRO_5045879558" evidence="2">
    <location>
        <begin position="21"/>
        <end position="292"/>
    </location>
</feature>